<dbReference type="Pfam" id="PF00111">
    <property type="entry name" value="Fer2"/>
    <property type="match status" value="1"/>
</dbReference>
<evidence type="ECO:0000256" key="3">
    <source>
        <dbReference type="ARBA" id="ARBA00022475"/>
    </source>
</evidence>
<dbReference type="SUPFAM" id="SSF54292">
    <property type="entry name" value="2Fe-2S ferredoxin-like"/>
    <property type="match status" value="1"/>
</dbReference>
<dbReference type="InterPro" id="IPR039261">
    <property type="entry name" value="FNR_nucleotide-bd"/>
</dbReference>
<feature type="transmembrane region" description="Helical" evidence="14">
    <location>
        <begin position="75"/>
        <end position="95"/>
    </location>
</feature>
<dbReference type="InterPro" id="IPR016174">
    <property type="entry name" value="Di-haem_cyt_TM"/>
</dbReference>
<gene>
    <name evidence="17" type="ORF">PQU95_11990</name>
</gene>
<evidence type="ECO:0000256" key="11">
    <source>
        <dbReference type="ARBA" id="ARBA00023004"/>
    </source>
</evidence>
<keyword evidence="10" id="KW-0560">Oxidoreductase</keyword>
<evidence type="ECO:0000256" key="10">
    <source>
        <dbReference type="ARBA" id="ARBA00023002"/>
    </source>
</evidence>
<dbReference type="Gene3D" id="3.40.50.80">
    <property type="entry name" value="Nucleotide-binding domain of ferredoxin-NADP reductase (FNR) module"/>
    <property type="match status" value="1"/>
</dbReference>
<evidence type="ECO:0000256" key="2">
    <source>
        <dbReference type="ARBA" id="ARBA00004651"/>
    </source>
</evidence>
<dbReference type="InterPro" id="IPR050415">
    <property type="entry name" value="MRET"/>
</dbReference>
<keyword evidence="3" id="KW-1003">Cell membrane</keyword>
<evidence type="ECO:0000256" key="12">
    <source>
        <dbReference type="ARBA" id="ARBA00023014"/>
    </source>
</evidence>
<dbReference type="Pfam" id="PF00970">
    <property type="entry name" value="FAD_binding_6"/>
    <property type="match status" value="1"/>
</dbReference>
<dbReference type="Pfam" id="PF00175">
    <property type="entry name" value="NAD_binding_1"/>
    <property type="match status" value="1"/>
</dbReference>
<reference evidence="17 18" key="1">
    <citation type="submission" date="2023-01" db="EMBL/GenBank/DDBJ databases">
        <title>Novel species of the genus Vogesella isolated from rivers.</title>
        <authorList>
            <person name="Lu H."/>
        </authorList>
    </citation>
    <scope>NUCLEOTIDE SEQUENCE [LARGE SCALE GENOMIC DNA]</scope>
    <source>
        <strain evidence="17 18">DC21W</strain>
    </source>
</reference>
<accession>A0ABT5J0K7</accession>
<feature type="transmembrane region" description="Helical" evidence="14">
    <location>
        <begin position="35"/>
        <end position="54"/>
    </location>
</feature>
<evidence type="ECO:0000259" key="15">
    <source>
        <dbReference type="PROSITE" id="PS51085"/>
    </source>
</evidence>
<keyword evidence="4" id="KW-0285">Flavoprotein</keyword>
<protein>
    <submittedName>
        <fullName evidence="17">2Fe-2S iron-sulfur cluster-binding protein</fullName>
    </submittedName>
</protein>
<dbReference type="SUPFAM" id="SSF52343">
    <property type="entry name" value="Ferredoxin reductase-like, C-terminal NADP-linked domain"/>
    <property type="match status" value="1"/>
</dbReference>
<dbReference type="PROSITE" id="PS51085">
    <property type="entry name" value="2FE2S_FER_2"/>
    <property type="match status" value="1"/>
</dbReference>
<evidence type="ECO:0000256" key="7">
    <source>
        <dbReference type="ARBA" id="ARBA00022723"/>
    </source>
</evidence>
<evidence type="ECO:0000256" key="4">
    <source>
        <dbReference type="ARBA" id="ARBA00022630"/>
    </source>
</evidence>
<dbReference type="Gene3D" id="2.40.30.10">
    <property type="entry name" value="Translation factors"/>
    <property type="match status" value="1"/>
</dbReference>
<dbReference type="InterPro" id="IPR012675">
    <property type="entry name" value="Beta-grasp_dom_sf"/>
</dbReference>
<dbReference type="Gene3D" id="1.20.950.20">
    <property type="entry name" value="Transmembrane di-heme cytochromes, Chain C"/>
    <property type="match status" value="1"/>
</dbReference>
<evidence type="ECO:0000256" key="5">
    <source>
        <dbReference type="ARBA" id="ARBA00022692"/>
    </source>
</evidence>
<dbReference type="PROSITE" id="PS00197">
    <property type="entry name" value="2FE2S_FER_1"/>
    <property type="match status" value="1"/>
</dbReference>
<dbReference type="InterPro" id="IPR036010">
    <property type="entry name" value="2Fe-2S_ferredoxin-like_sf"/>
</dbReference>
<keyword evidence="13 14" id="KW-0472">Membrane</keyword>
<evidence type="ECO:0000256" key="6">
    <source>
        <dbReference type="ARBA" id="ARBA00022714"/>
    </source>
</evidence>
<evidence type="ECO:0000256" key="1">
    <source>
        <dbReference type="ARBA" id="ARBA00001974"/>
    </source>
</evidence>
<keyword evidence="8" id="KW-0274">FAD</keyword>
<dbReference type="InterPro" id="IPR001041">
    <property type="entry name" value="2Fe-2S_ferredoxin-type"/>
</dbReference>
<feature type="domain" description="FAD-binding FR-type" evidence="16">
    <location>
        <begin position="191"/>
        <end position="295"/>
    </location>
</feature>
<comment type="cofactor">
    <cofactor evidence="1">
        <name>FAD</name>
        <dbReference type="ChEBI" id="CHEBI:57692"/>
    </cofactor>
</comment>
<dbReference type="CDD" id="cd06214">
    <property type="entry name" value="PA_degradation_oxidoreductase_like"/>
    <property type="match status" value="1"/>
</dbReference>
<dbReference type="InterPro" id="IPR008333">
    <property type="entry name" value="Cbr1-like_FAD-bd_dom"/>
</dbReference>
<feature type="domain" description="2Fe-2S ferredoxin-type" evidence="15">
    <location>
        <begin position="431"/>
        <end position="520"/>
    </location>
</feature>
<feature type="transmembrane region" description="Helical" evidence="14">
    <location>
        <begin position="141"/>
        <end position="160"/>
    </location>
</feature>
<organism evidence="17 18">
    <name type="scientific">Vogesella aquatica</name>
    <dbReference type="NCBI Taxonomy" id="2984206"/>
    <lineage>
        <taxon>Bacteria</taxon>
        <taxon>Pseudomonadati</taxon>
        <taxon>Pseudomonadota</taxon>
        <taxon>Betaproteobacteria</taxon>
        <taxon>Neisseriales</taxon>
        <taxon>Chromobacteriaceae</taxon>
        <taxon>Vogesella</taxon>
    </lineage>
</organism>
<keyword evidence="11" id="KW-0408">Iron</keyword>
<comment type="caution">
    <text evidence="17">The sequence shown here is derived from an EMBL/GenBank/DDBJ whole genome shotgun (WGS) entry which is preliminary data.</text>
</comment>
<dbReference type="InterPro" id="IPR017938">
    <property type="entry name" value="Riboflavin_synthase-like_b-brl"/>
</dbReference>
<dbReference type="SUPFAM" id="SSF63380">
    <property type="entry name" value="Riboflavin synthase domain-like"/>
    <property type="match status" value="1"/>
</dbReference>
<name>A0ABT5J0K7_9NEIS</name>
<evidence type="ECO:0000256" key="8">
    <source>
        <dbReference type="ARBA" id="ARBA00022827"/>
    </source>
</evidence>
<dbReference type="RefSeq" id="WP_272752241.1">
    <property type="nucleotide sequence ID" value="NZ_JAQQLF010000014.1"/>
</dbReference>
<evidence type="ECO:0000259" key="16">
    <source>
        <dbReference type="PROSITE" id="PS51384"/>
    </source>
</evidence>
<evidence type="ECO:0000256" key="14">
    <source>
        <dbReference type="SAM" id="Phobius"/>
    </source>
</evidence>
<dbReference type="EMBL" id="JAQQLF010000014">
    <property type="protein sequence ID" value="MDC7717933.1"/>
    <property type="molecule type" value="Genomic_DNA"/>
</dbReference>
<dbReference type="InterPro" id="IPR001433">
    <property type="entry name" value="OxRdtase_FAD/NAD-bd"/>
</dbReference>
<keyword evidence="9 14" id="KW-1133">Transmembrane helix</keyword>
<dbReference type="Proteomes" id="UP001219956">
    <property type="component" value="Unassembled WGS sequence"/>
</dbReference>
<evidence type="ECO:0000256" key="9">
    <source>
        <dbReference type="ARBA" id="ARBA00022989"/>
    </source>
</evidence>
<dbReference type="PRINTS" id="PR00410">
    <property type="entry name" value="PHEHYDRXLASE"/>
</dbReference>
<keyword evidence="5 14" id="KW-0812">Transmembrane</keyword>
<comment type="subcellular location">
    <subcellularLocation>
        <location evidence="2">Cell membrane</location>
        <topology evidence="2">Multi-pass membrane protein</topology>
    </subcellularLocation>
</comment>
<evidence type="ECO:0000313" key="17">
    <source>
        <dbReference type="EMBL" id="MDC7717933.1"/>
    </source>
</evidence>
<dbReference type="InterPro" id="IPR006058">
    <property type="entry name" value="2Fe2S_fd_BS"/>
</dbReference>
<evidence type="ECO:0000256" key="13">
    <source>
        <dbReference type="ARBA" id="ARBA00023136"/>
    </source>
</evidence>
<sequence>MNAFSRFRLYHWLLAALFILAYLTGDDAGLLHLWLGYGLMAVLVWRVFALLFNLRGYPGLLPNRHGWLSVSGQSWGKILMLCMIALIGATSYTGITMVDNAQAIQQGLSRLIPAAQADALGEEGDSTGGLSGHDSEDVHEFFANATLAVIALHVAWLLAFRRRQVAGMLGMRDGMSGGANGASDVSPNGDEGAGALAVVSIEPVTADAIRIGLQVPARWRERFAFRPGQYLTLRLPLPGGPVWRCYSLCGQPGSGVLSIVVKRTRAGGGSAWLHEHLRLGDGLAALPPAGCFYQGSGSGDMLMLAAGSGITPLYGILIDALQHGTGQVALVYANKDQARAIFHDDLLRLQQQYPHRFALRLYYSAESGRLTPSQLAGLCRPAVGRQVYICGPAAFMQLARQCVLDLGANPGHVQVESFTLASDVTGSGYASQLTVDLGGQSHQLEVAAGEVLLDAMQRHGLAAPAQCRMGVCGTCRCRLEAGKVGMPHHPALSDDEVATGWVLACQACAQSQALTIRYGG</sequence>
<dbReference type="Pfam" id="PF01292">
    <property type="entry name" value="Ni_hydr_CYTB"/>
    <property type="match status" value="1"/>
</dbReference>
<dbReference type="InterPro" id="IPR017927">
    <property type="entry name" value="FAD-bd_FR_type"/>
</dbReference>
<dbReference type="Gene3D" id="3.10.20.30">
    <property type="match status" value="1"/>
</dbReference>
<keyword evidence="6" id="KW-0001">2Fe-2S</keyword>
<dbReference type="InterPro" id="IPR011577">
    <property type="entry name" value="Cyt_b561_bac/Ni-Hgenase"/>
</dbReference>
<keyword evidence="7" id="KW-0479">Metal-binding</keyword>
<evidence type="ECO:0000313" key="18">
    <source>
        <dbReference type="Proteomes" id="UP001219956"/>
    </source>
</evidence>
<dbReference type="CDD" id="cd00207">
    <property type="entry name" value="fer2"/>
    <property type="match status" value="1"/>
</dbReference>
<keyword evidence="18" id="KW-1185">Reference proteome</keyword>
<dbReference type="SUPFAM" id="SSF81342">
    <property type="entry name" value="Transmembrane di-heme cytochromes"/>
    <property type="match status" value="1"/>
</dbReference>
<dbReference type="PROSITE" id="PS51384">
    <property type="entry name" value="FAD_FR"/>
    <property type="match status" value="1"/>
</dbReference>
<proteinExistence type="predicted"/>
<dbReference type="PANTHER" id="PTHR47354:SF8">
    <property type="entry name" value="1,2-PHENYLACETYL-COA EPOXIDASE, SUBUNIT E"/>
    <property type="match status" value="1"/>
</dbReference>
<keyword evidence="12" id="KW-0411">Iron-sulfur</keyword>
<dbReference type="PANTHER" id="PTHR47354">
    <property type="entry name" value="NADH OXIDOREDUCTASE HCR"/>
    <property type="match status" value="1"/>
</dbReference>